<proteinExistence type="predicted"/>
<dbReference type="InterPro" id="IPR001245">
    <property type="entry name" value="Ser-Thr/Tyr_kinase_cat_dom"/>
</dbReference>
<dbReference type="Pfam" id="PF07714">
    <property type="entry name" value="PK_Tyr_Ser-Thr"/>
    <property type="match status" value="1"/>
</dbReference>
<evidence type="ECO:0000313" key="2">
    <source>
        <dbReference type="EMBL" id="KAJ8753498.1"/>
    </source>
</evidence>
<dbReference type="PROSITE" id="PS50011">
    <property type="entry name" value="PROTEIN_KINASE_DOM"/>
    <property type="match status" value="1"/>
</dbReference>
<dbReference type="PANTHER" id="PTHR44329">
    <property type="entry name" value="SERINE/THREONINE-PROTEIN KINASE TNNI3K-RELATED"/>
    <property type="match status" value="1"/>
</dbReference>
<evidence type="ECO:0000313" key="3">
    <source>
        <dbReference type="Proteomes" id="UP001159364"/>
    </source>
</evidence>
<protein>
    <recommendedName>
        <fullName evidence="1">Protein kinase domain-containing protein</fullName>
    </recommendedName>
</protein>
<dbReference type="Gene3D" id="1.10.510.10">
    <property type="entry name" value="Transferase(Phosphotransferase) domain 1"/>
    <property type="match status" value="1"/>
</dbReference>
<name>A0AAV8SNI1_9ROSI</name>
<accession>A0AAV8SNI1</accession>
<dbReference type="GO" id="GO:0004674">
    <property type="term" value="F:protein serine/threonine kinase activity"/>
    <property type="evidence" value="ECO:0007669"/>
    <property type="project" value="TreeGrafter"/>
</dbReference>
<dbReference type="SUPFAM" id="SSF56112">
    <property type="entry name" value="Protein kinase-like (PK-like)"/>
    <property type="match status" value="1"/>
</dbReference>
<dbReference type="InterPro" id="IPR051681">
    <property type="entry name" value="Ser/Thr_Kinases-Pseudokinases"/>
</dbReference>
<dbReference type="PANTHER" id="PTHR44329:SF62">
    <property type="entry name" value="PROTEIN KINASE DOMAIN-CONTAINING PROTEIN"/>
    <property type="match status" value="1"/>
</dbReference>
<dbReference type="GO" id="GO:0005524">
    <property type="term" value="F:ATP binding"/>
    <property type="evidence" value="ECO:0007669"/>
    <property type="project" value="InterPro"/>
</dbReference>
<sequence length="127" mass="14680">MILVLDIASNVLPDESGHLKVTDFGLSKIAQKKDLQGYKMIGGTGRYRYMTPEVYRRESYGKSVDMFSFALIVHENFQRKLQTRAYEDYRPSLSSLGCPEPVKMLLRECSHKNLECRPTFEEIILQL</sequence>
<keyword evidence="3" id="KW-1185">Reference proteome</keyword>
<dbReference type="EMBL" id="JAIWQS010000010">
    <property type="protein sequence ID" value="KAJ8753498.1"/>
    <property type="molecule type" value="Genomic_DNA"/>
</dbReference>
<dbReference type="AlphaFoldDB" id="A0AAV8SNI1"/>
<evidence type="ECO:0000259" key="1">
    <source>
        <dbReference type="PROSITE" id="PS50011"/>
    </source>
</evidence>
<dbReference type="InterPro" id="IPR000719">
    <property type="entry name" value="Prot_kinase_dom"/>
</dbReference>
<dbReference type="InterPro" id="IPR011009">
    <property type="entry name" value="Kinase-like_dom_sf"/>
</dbReference>
<organism evidence="2 3">
    <name type="scientific">Erythroxylum novogranatense</name>
    <dbReference type="NCBI Taxonomy" id="1862640"/>
    <lineage>
        <taxon>Eukaryota</taxon>
        <taxon>Viridiplantae</taxon>
        <taxon>Streptophyta</taxon>
        <taxon>Embryophyta</taxon>
        <taxon>Tracheophyta</taxon>
        <taxon>Spermatophyta</taxon>
        <taxon>Magnoliopsida</taxon>
        <taxon>eudicotyledons</taxon>
        <taxon>Gunneridae</taxon>
        <taxon>Pentapetalae</taxon>
        <taxon>rosids</taxon>
        <taxon>fabids</taxon>
        <taxon>Malpighiales</taxon>
        <taxon>Erythroxylaceae</taxon>
        <taxon>Erythroxylum</taxon>
    </lineage>
</organism>
<feature type="domain" description="Protein kinase" evidence="1">
    <location>
        <begin position="1"/>
        <end position="127"/>
    </location>
</feature>
<reference evidence="2 3" key="1">
    <citation type="submission" date="2021-09" db="EMBL/GenBank/DDBJ databases">
        <title>Genomic insights and catalytic innovation underlie evolution of tropane alkaloids biosynthesis.</title>
        <authorList>
            <person name="Wang Y.-J."/>
            <person name="Tian T."/>
            <person name="Huang J.-P."/>
            <person name="Huang S.-X."/>
        </authorList>
    </citation>
    <scope>NUCLEOTIDE SEQUENCE [LARGE SCALE GENOMIC DNA]</scope>
    <source>
        <strain evidence="2">KIB-2018</strain>
        <tissue evidence="2">Leaf</tissue>
    </source>
</reference>
<comment type="caution">
    <text evidence="2">The sequence shown here is derived from an EMBL/GenBank/DDBJ whole genome shotgun (WGS) entry which is preliminary data.</text>
</comment>
<gene>
    <name evidence="2" type="ORF">K2173_022739</name>
</gene>
<dbReference type="Proteomes" id="UP001159364">
    <property type="component" value="Linkage Group LG10"/>
</dbReference>